<organism evidence="3 4">
    <name type="scientific">Quercus lobata</name>
    <name type="common">Valley oak</name>
    <dbReference type="NCBI Taxonomy" id="97700"/>
    <lineage>
        <taxon>Eukaryota</taxon>
        <taxon>Viridiplantae</taxon>
        <taxon>Streptophyta</taxon>
        <taxon>Embryophyta</taxon>
        <taxon>Tracheophyta</taxon>
        <taxon>Spermatophyta</taxon>
        <taxon>Magnoliopsida</taxon>
        <taxon>eudicotyledons</taxon>
        <taxon>Gunneridae</taxon>
        <taxon>Pentapetalae</taxon>
        <taxon>rosids</taxon>
        <taxon>fabids</taxon>
        <taxon>Fagales</taxon>
        <taxon>Fagaceae</taxon>
        <taxon>Quercus</taxon>
    </lineage>
</organism>
<name>A0A7N2M2E3_QUELO</name>
<accession>A0A7N2M2E3</accession>
<dbReference type="Gramene" id="QL07p007941:mrna">
    <property type="protein sequence ID" value="QL07p007941:mrna"/>
    <property type="gene ID" value="QL07p007941"/>
</dbReference>
<protein>
    <recommendedName>
        <fullName evidence="2">Disease resistance protein At4g27190-like leucine-rich repeats domain-containing protein</fullName>
    </recommendedName>
</protein>
<evidence type="ECO:0000313" key="4">
    <source>
        <dbReference type="Proteomes" id="UP000594261"/>
    </source>
</evidence>
<keyword evidence="1" id="KW-0611">Plant defense</keyword>
<dbReference type="SUPFAM" id="SSF52058">
    <property type="entry name" value="L domain-like"/>
    <property type="match status" value="1"/>
</dbReference>
<dbReference type="InParanoid" id="A0A7N2M2E3"/>
<reference evidence="3 4" key="1">
    <citation type="journal article" date="2016" name="G3 (Bethesda)">
        <title>First Draft Assembly and Annotation of the Genome of a California Endemic Oak Quercus lobata Nee (Fagaceae).</title>
        <authorList>
            <person name="Sork V.L."/>
            <person name="Fitz-Gibbon S.T."/>
            <person name="Puiu D."/>
            <person name="Crepeau M."/>
            <person name="Gugger P.F."/>
            <person name="Sherman R."/>
            <person name="Stevens K."/>
            <person name="Langley C.H."/>
            <person name="Pellegrini M."/>
            <person name="Salzberg S.L."/>
        </authorList>
    </citation>
    <scope>NUCLEOTIDE SEQUENCE [LARGE SCALE GENOMIC DNA]</scope>
    <source>
        <strain evidence="3 4">cv. SW786</strain>
    </source>
</reference>
<dbReference type="Pfam" id="PF23247">
    <property type="entry name" value="LRR_RPS2"/>
    <property type="match status" value="1"/>
</dbReference>
<reference evidence="3" key="2">
    <citation type="submission" date="2021-01" db="UniProtKB">
        <authorList>
            <consortium name="EnsemblPlants"/>
        </authorList>
    </citation>
    <scope>IDENTIFICATION</scope>
</reference>
<dbReference type="PANTHER" id="PTHR36766:SF40">
    <property type="entry name" value="DISEASE RESISTANCE PROTEIN RGA3"/>
    <property type="match status" value="1"/>
</dbReference>
<sequence>MHNPNIDSNMQDLVAFKFRLTQTTANPSWALTQKTEIGSYVMFTIYMGNGISAIKGCKGVASRSTDELCFPKSIILSIPYVKSLTEAFMHGLAKVENLKIDNCEELTSLWQDEFVSLITLDIRDCASLVNISLTSTLRKLNIEACSGLKSLSISNCTYLEKASISRCNSLTLISRGQLPQNLKTLYIDDCENLQFLADEEEAFSNSSSLLEDLDIRGCPSLKCLSSSGDLPTTLKRLQIMSCIEFTSLSSKNELPTALKYLFVYNCPKMESIANNLPNNASLEYLQIASCAKLKSLPVGLHKLCHLNKIEISNCPSFVSFPDGGLLPTSLRDLSIYDCEKLEDWPNCMG</sequence>
<dbReference type="AlphaFoldDB" id="A0A7N2M2E3"/>
<dbReference type="EnsemblPlants" id="QL07p007941:mrna">
    <property type="protein sequence ID" value="QL07p007941:mrna"/>
    <property type="gene ID" value="QL07p007941"/>
</dbReference>
<proteinExistence type="predicted"/>
<dbReference type="GO" id="GO:0006952">
    <property type="term" value="P:defense response"/>
    <property type="evidence" value="ECO:0007669"/>
    <property type="project" value="UniProtKB-KW"/>
</dbReference>
<feature type="domain" description="Disease resistance protein At4g27190-like leucine-rich repeats" evidence="2">
    <location>
        <begin position="112"/>
        <end position="242"/>
    </location>
</feature>
<keyword evidence="4" id="KW-1185">Reference proteome</keyword>
<evidence type="ECO:0000259" key="2">
    <source>
        <dbReference type="Pfam" id="PF23247"/>
    </source>
</evidence>
<dbReference type="EMBL" id="LRBV02000007">
    <property type="status" value="NOT_ANNOTATED_CDS"/>
    <property type="molecule type" value="Genomic_DNA"/>
</dbReference>
<dbReference type="PANTHER" id="PTHR36766">
    <property type="entry name" value="PLANT BROAD-SPECTRUM MILDEW RESISTANCE PROTEIN RPW8"/>
    <property type="match status" value="1"/>
</dbReference>
<dbReference type="OMA" id="DIRDCAS"/>
<dbReference type="Proteomes" id="UP000594261">
    <property type="component" value="Chromosome 7"/>
</dbReference>
<evidence type="ECO:0000313" key="3">
    <source>
        <dbReference type="EnsemblPlants" id="QL07p007941:mrna"/>
    </source>
</evidence>
<evidence type="ECO:0000256" key="1">
    <source>
        <dbReference type="ARBA" id="ARBA00022821"/>
    </source>
</evidence>
<dbReference type="InterPro" id="IPR057135">
    <property type="entry name" value="At4g27190-like_LRR"/>
</dbReference>
<dbReference type="InterPro" id="IPR032675">
    <property type="entry name" value="LRR_dom_sf"/>
</dbReference>
<dbReference type="Gene3D" id="3.80.10.10">
    <property type="entry name" value="Ribonuclease Inhibitor"/>
    <property type="match status" value="2"/>
</dbReference>